<dbReference type="InterPro" id="IPR002509">
    <property type="entry name" value="NODB_dom"/>
</dbReference>
<keyword evidence="4" id="KW-0378">Hydrolase</keyword>
<reference evidence="4 5" key="2">
    <citation type="journal article" date="2012" name="J. Bacteriol.">
        <title>Complete genome sequences of Desulfosporosinus orientis DSM765T, Desulfosporosinus youngiae DSM17734T, Desulfosporosinus meridiei DSM13257T, and Desulfosporosinus acidiphilus DSM22704T.</title>
        <authorList>
            <person name="Pester M."/>
            <person name="Brambilla E."/>
            <person name="Alazard D."/>
            <person name="Rattei T."/>
            <person name="Weinmaier T."/>
            <person name="Han J."/>
            <person name="Lucas S."/>
            <person name="Lapidus A."/>
            <person name="Cheng J.F."/>
            <person name="Goodwin L."/>
            <person name="Pitluck S."/>
            <person name="Peters L."/>
            <person name="Ovchinnikova G."/>
            <person name="Teshima H."/>
            <person name="Detter J.C."/>
            <person name="Han C.S."/>
            <person name="Tapia R."/>
            <person name="Land M.L."/>
            <person name="Hauser L."/>
            <person name="Kyrpides N.C."/>
            <person name="Ivanova N.N."/>
            <person name="Pagani I."/>
            <person name="Huntmann M."/>
            <person name="Wei C.L."/>
            <person name="Davenport K.W."/>
            <person name="Daligault H."/>
            <person name="Chain P.S."/>
            <person name="Chen A."/>
            <person name="Mavromatis K."/>
            <person name="Markowitz V."/>
            <person name="Szeto E."/>
            <person name="Mikhailova N."/>
            <person name="Pati A."/>
            <person name="Wagner M."/>
            <person name="Woyke T."/>
            <person name="Ollivier B."/>
            <person name="Klenk H.P."/>
            <person name="Spring S."/>
            <person name="Loy A."/>
        </authorList>
    </citation>
    <scope>NUCLEOTIDE SEQUENCE [LARGE SCALE GENOMIC DNA]</scope>
    <source>
        <strain evidence="5">ATCC 19365 / DSM 765 / NCIMB 8382 / VKM B-1628</strain>
    </source>
</reference>
<proteinExistence type="predicted"/>
<keyword evidence="5" id="KW-1185">Reference proteome</keyword>
<accession>G7W5G1</accession>
<dbReference type="InterPro" id="IPR011330">
    <property type="entry name" value="Glyco_hydro/deAcase_b/a-brl"/>
</dbReference>
<dbReference type="HOGENOM" id="CLU_030024_2_0_9"/>
<dbReference type="STRING" id="768706.Desor_0932"/>
<dbReference type="eggNOG" id="COG0726">
    <property type="taxonomic scope" value="Bacteria"/>
</dbReference>
<dbReference type="InterPro" id="IPR051398">
    <property type="entry name" value="Polysacch_Deacetylase"/>
</dbReference>
<evidence type="ECO:0000313" key="4">
    <source>
        <dbReference type="EMBL" id="AET66608.1"/>
    </source>
</evidence>
<organism evidence="4 5">
    <name type="scientific">Desulfosporosinus orientis (strain ATCC 19365 / DSM 765 / NCIMB 8382 / VKM B-1628 / Singapore I)</name>
    <name type="common">Desulfotomaculum orientis</name>
    <dbReference type="NCBI Taxonomy" id="768706"/>
    <lineage>
        <taxon>Bacteria</taxon>
        <taxon>Bacillati</taxon>
        <taxon>Bacillota</taxon>
        <taxon>Clostridia</taxon>
        <taxon>Eubacteriales</taxon>
        <taxon>Desulfitobacteriaceae</taxon>
        <taxon>Desulfosporosinus</taxon>
    </lineage>
</organism>
<protein>
    <submittedName>
        <fullName evidence="4">Putative xylanase/chitin deacetylase</fullName>
    </submittedName>
</protein>
<evidence type="ECO:0000256" key="1">
    <source>
        <dbReference type="ARBA" id="ARBA00004613"/>
    </source>
</evidence>
<gene>
    <name evidence="4" type="ordered locus">Desor_0932</name>
</gene>
<evidence type="ECO:0000313" key="5">
    <source>
        <dbReference type="Proteomes" id="UP000006346"/>
    </source>
</evidence>
<dbReference type="AlphaFoldDB" id="G7W5G1"/>
<dbReference type="Proteomes" id="UP000006346">
    <property type="component" value="Chromosome"/>
</dbReference>
<keyword evidence="4" id="KW-0119">Carbohydrate metabolism</keyword>
<dbReference type="PANTHER" id="PTHR34216">
    <property type="match status" value="1"/>
</dbReference>
<dbReference type="PANTHER" id="PTHR34216:SF3">
    <property type="entry name" value="POLY-BETA-1,6-N-ACETYL-D-GLUCOSAMINE N-DEACETYLASE"/>
    <property type="match status" value="1"/>
</dbReference>
<dbReference type="GO" id="GO:0005576">
    <property type="term" value="C:extracellular region"/>
    <property type="evidence" value="ECO:0007669"/>
    <property type="project" value="UniProtKB-SubCell"/>
</dbReference>
<dbReference type="KEGG" id="dor:Desor_0932"/>
<keyword evidence="4" id="KW-0858">Xylan degradation</keyword>
<keyword evidence="4" id="KW-0326">Glycosidase</keyword>
<dbReference type="SUPFAM" id="SSF88713">
    <property type="entry name" value="Glycoside hydrolase/deacetylase"/>
    <property type="match status" value="1"/>
</dbReference>
<dbReference type="GO" id="GO:0016798">
    <property type="term" value="F:hydrolase activity, acting on glycosyl bonds"/>
    <property type="evidence" value="ECO:0007669"/>
    <property type="project" value="UniProtKB-KW"/>
</dbReference>
<name>G7W5G1_DESOD</name>
<dbReference type="GO" id="GO:0016810">
    <property type="term" value="F:hydrolase activity, acting on carbon-nitrogen (but not peptide) bonds"/>
    <property type="evidence" value="ECO:0007669"/>
    <property type="project" value="InterPro"/>
</dbReference>
<dbReference type="OrthoDB" id="9778320at2"/>
<comment type="subcellular location">
    <subcellularLocation>
        <location evidence="1">Secreted</location>
    </subcellularLocation>
</comment>
<keyword evidence="2" id="KW-0732">Signal</keyword>
<dbReference type="EMBL" id="CP003108">
    <property type="protein sequence ID" value="AET66608.1"/>
    <property type="molecule type" value="Genomic_DNA"/>
</dbReference>
<feature type="domain" description="NodB homology" evidence="3">
    <location>
        <begin position="121"/>
        <end position="282"/>
    </location>
</feature>
<dbReference type="CDD" id="cd10918">
    <property type="entry name" value="CE4_NodB_like_5s_6s"/>
    <property type="match status" value="1"/>
</dbReference>
<dbReference type="PROSITE" id="PS51677">
    <property type="entry name" value="NODB"/>
    <property type="match status" value="1"/>
</dbReference>
<sequence length="282" mass="32296">MQYKLIRRLLLVLVCQLIIIGVSGCREEKKVSPVSQTEDVLTCSELSLSNEQAIIHKSSVLPLEVPVLYYHSIMFEEGNEVRMPPDQFEAQMAYMKENNYESITLDQLYEAFFKEGLLPAKPFIITFDDGYEDNYTTAFPILERHGFSAVVFMVSSYIDGDGFLSWSQLKELSAHGWEIEGHTVNHPNLSQLDVTSVFNELSQSKELLERGLGIPVNYLAYPYGILSPDIVKAAKDAEYLMAFTTDRGWADLELDEWHLKRVYCFVNMGISEFSRRLNDPDY</sequence>
<dbReference type="Pfam" id="PF01522">
    <property type="entry name" value="Polysacc_deac_1"/>
    <property type="match status" value="1"/>
</dbReference>
<dbReference type="PATRIC" id="fig|768706.3.peg.902"/>
<keyword evidence="4" id="KW-0624">Polysaccharide degradation</keyword>
<evidence type="ECO:0000256" key="2">
    <source>
        <dbReference type="ARBA" id="ARBA00022729"/>
    </source>
</evidence>
<reference evidence="5" key="1">
    <citation type="submission" date="2011-11" db="EMBL/GenBank/DDBJ databases">
        <title>Complete sequence of Desulfosporosinus orientis DSM 765.</title>
        <authorList>
            <person name="Lucas S."/>
            <person name="Han J."/>
            <person name="Lapidus A."/>
            <person name="Cheng J.-F."/>
            <person name="Goodwin L."/>
            <person name="Pitluck S."/>
            <person name="Peters L."/>
            <person name="Ovchinnikova G."/>
            <person name="Teshima H."/>
            <person name="Detter J.C."/>
            <person name="Han C."/>
            <person name="Tapia R."/>
            <person name="Land M."/>
            <person name="Hauser L."/>
            <person name="Kyrpides N."/>
            <person name="Ivanova N."/>
            <person name="Pagani I."/>
            <person name="Pester M."/>
            <person name="Spring S."/>
            <person name="Ollivier B."/>
            <person name="Rattei T."/>
            <person name="Klenk H.-P."/>
            <person name="Wagner M."/>
            <person name="Loy A."/>
            <person name="Woyke T."/>
        </authorList>
    </citation>
    <scope>NUCLEOTIDE SEQUENCE [LARGE SCALE GENOMIC DNA]</scope>
    <source>
        <strain evidence="5">ATCC 19365 / DSM 765 / NCIMB 8382 / VKM B-1628</strain>
    </source>
</reference>
<dbReference type="GO" id="GO:0045493">
    <property type="term" value="P:xylan catabolic process"/>
    <property type="evidence" value="ECO:0007669"/>
    <property type="project" value="UniProtKB-KW"/>
</dbReference>
<dbReference type="RefSeq" id="WP_014183433.1">
    <property type="nucleotide sequence ID" value="NC_016584.1"/>
</dbReference>
<dbReference type="Gene3D" id="3.20.20.370">
    <property type="entry name" value="Glycoside hydrolase/deacetylase"/>
    <property type="match status" value="1"/>
</dbReference>
<evidence type="ECO:0000259" key="3">
    <source>
        <dbReference type="PROSITE" id="PS51677"/>
    </source>
</evidence>
<dbReference type="PROSITE" id="PS51257">
    <property type="entry name" value="PROKAR_LIPOPROTEIN"/>
    <property type="match status" value="1"/>
</dbReference>